<feature type="transmembrane region" description="Helical" evidence="10">
    <location>
        <begin position="63"/>
        <end position="83"/>
    </location>
</feature>
<comment type="subcellular location">
    <subcellularLocation>
        <location evidence="1 10">Cell membrane</location>
        <topology evidence="1 10">Multi-pass membrane protein</topology>
    </subcellularLocation>
</comment>
<dbReference type="EnsemblMetazoa" id="AALFPA23_013397.R19408">
    <property type="protein sequence ID" value="AALFPA23_013397.P19408"/>
    <property type="gene ID" value="AALFPA23_013397"/>
</dbReference>
<feature type="transmembrane region" description="Helical" evidence="10">
    <location>
        <begin position="311"/>
        <end position="336"/>
    </location>
</feature>
<dbReference type="GeneID" id="109406415"/>
<reference evidence="11" key="2">
    <citation type="submission" date="2025-05" db="UniProtKB">
        <authorList>
            <consortium name="EnsemblMetazoa"/>
        </authorList>
    </citation>
    <scope>IDENTIFICATION</scope>
    <source>
        <strain evidence="11">Foshan</strain>
    </source>
</reference>
<evidence type="ECO:0000256" key="5">
    <source>
        <dbReference type="ARBA" id="ARBA00022725"/>
    </source>
</evidence>
<comment type="similarity">
    <text evidence="10">Belongs to the insect chemoreceptor superfamily. Heteromeric odorant receptor channel (TC 1.A.69) family.</text>
</comment>
<keyword evidence="4 10" id="KW-0812">Transmembrane</keyword>
<keyword evidence="9 10" id="KW-0807">Transducer</keyword>
<accession>A0ABM1YZ11</accession>
<evidence type="ECO:0000256" key="6">
    <source>
        <dbReference type="ARBA" id="ARBA00022989"/>
    </source>
</evidence>
<feature type="transmembrane region" description="Helical" evidence="10">
    <location>
        <begin position="198"/>
        <end position="227"/>
    </location>
</feature>
<protein>
    <recommendedName>
        <fullName evidence="10">Odorant receptor</fullName>
    </recommendedName>
</protein>
<evidence type="ECO:0000256" key="2">
    <source>
        <dbReference type="ARBA" id="ARBA00022475"/>
    </source>
</evidence>
<evidence type="ECO:0000256" key="8">
    <source>
        <dbReference type="ARBA" id="ARBA00023170"/>
    </source>
</evidence>
<feature type="transmembrane region" description="Helical" evidence="10">
    <location>
        <begin position="283"/>
        <end position="305"/>
    </location>
</feature>
<dbReference type="Proteomes" id="UP000069940">
    <property type="component" value="Unassembled WGS sequence"/>
</dbReference>
<evidence type="ECO:0000256" key="10">
    <source>
        <dbReference type="RuleBase" id="RU351113"/>
    </source>
</evidence>
<keyword evidence="2" id="KW-1003">Cell membrane</keyword>
<reference evidence="12" key="1">
    <citation type="journal article" date="2015" name="Proc. Natl. Acad. Sci. U.S.A.">
        <title>Genome sequence of the Asian Tiger mosquito, Aedes albopictus, reveals insights into its biology, genetics, and evolution.</title>
        <authorList>
            <person name="Chen X.G."/>
            <person name="Jiang X."/>
            <person name="Gu J."/>
            <person name="Xu M."/>
            <person name="Wu Y."/>
            <person name="Deng Y."/>
            <person name="Zhang C."/>
            <person name="Bonizzoni M."/>
            <person name="Dermauw W."/>
            <person name="Vontas J."/>
            <person name="Armbruster P."/>
            <person name="Huang X."/>
            <person name="Yang Y."/>
            <person name="Zhang H."/>
            <person name="He W."/>
            <person name="Peng H."/>
            <person name="Liu Y."/>
            <person name="Wu K."/>
            <person name="Chen J."/>
            <person name="Lirakis M."/>
            <person name="Topalis P."/>
            <person name="Van Leeuwen T."/>
            <person name="Hall A.B."/>
            <person name="Jiang X."/>
            <person name="Thorpe C."/>
            <person name="Mueller R.L."/>
            <person name="Sun C."/>
            <person name="Waterhouse R.M."/>
            <person name="Yan G."/>
            <person name="Tu Z.J."/>
            <person name="Fang X."/>
            <person name="James A.A."/>
        </authorList>
    </citation>
    <scope>NUCLEOTIDE SEQUENCE [LARGE SCALE GENOMIC DNA]</scope>
    <source>
        <strain evidence="12">Foshan</strain>
    </source>
</reference>
<comment type="caution">
    <text evidence="10">Lacks conserved residue(s) required for the propagation of feature annotation.</text>
</comment>
<keyword evidence="12" id="KW-1185">Reference proteome</keyword>
<evidence type="ECO:0000256" key="1">
    <source>
        <dbReference type="ARBA" id="ARBA00004651"/>
    </source>
</evidence>
<evidence type="ECO:0000256" key="7">
    <source>
        <dbReference type="ARBA" id="ARBA00023136"/>
    </source>
</evidence>
<keyword evidence="3 10" id="KW-0716">Sensory transduction</keyword>
<evidence type="ECO:0000313" key="12">
    <source>
        <dbReference type="Proteomes" id="UP000069940"/>
    </source>
</evidence>
<evidence type="ECO:0000256" key="3">
    <source>
        <dbReference type="ARBA" id="ARBA00022606"/>
    </source>
</evidence>
<dbReference type="InterPro" id="IPR004117">
    <property type="entry name" value="7tm6_olfct_rcpt"/>
</dbReference>
<feature type="transmembrane region" description="Helical" evidence="10">
    <location>
        <begin position="103"/>
        <end position="120"/>
    </location>
</feature>
<dbReference type="Pfam" id="PF02949">
    <property type="entry name" value="7tm_6"/>
    <property type="match status" value="1"/>
</dbReference>
<keyword evidence="8 10" id="KW-0675">Receptor</keyword>
<name>A0ABM1YZ11_AEDAL</name>
<sequence length="418" mass="48432">MFAQIRYAWSRGCAWWSTGILWVHRLWFDDEASATDCFWWLDVLFLLGGIRSSSTSKWAQERLIRIIFQSLFASNIIVFYLQLVEDWNSKEDASLIIMEVTKITGISISFLRMVAAAMLIEPFTTLRRFVSGNSVNSGDAQYDECERNKFNRFARTAMTLIVMWITTDTILFAIPSSTKDELFKFPLMLSAIGETASRILNIVLVSCIPACVFPKTAGCTAYIAVLLKGMRMKLRMLAHRFERITGQSALCEDKYFDHVNWEVRHALLQHLEYWKYLDILKDLVGKVFLLVHYFSIFAIGAMFYVCREVRISFMTVIYIAGLAFSLSEYFLLCYLIDSLQDEADSLEQHIFEICALVPFRPERRSEYVQWRTTLMTIWINTRNGMSMWCSGLFEINTSQFVAVLNIAYSMLTFLLQMG</sequence>
<keyword evidence="5 10" id="KW-0552">Olfaction</keyword>
<evidence type="ECO:0000256" key="9">
    <source>
        <dbReference type="ARBA" id="ARBA00023224"/>
    </source>
</evidence>
<dbReference type="PANTHER" id="PTHR21137">
    <property type="entry name" value="ODORANT RECEPTOR"/>
    <property type="match status" value="1"/>
</dbReference>
<evidence type="ECO:0000313" key="11">
    <source>
        <dbReference type="EnsemblMetazoa" id="AALFPA23_013397.P19408"/>
    </source>
</evidence>
<feature type="transmembrane region" description="Helical" evidence="10">
    <location>
        <begin position="157"/>
        <end position="178"/>
    </location>
</feature>
<dbReference type="PANTHER" id="PTHR21137:SF35">
    <property type="entry name" value="ODORANT RECEPTOR 19A-RELATED"/>
    <property type="match status" value="1"/>
</dbReference>
<evidence type="ECO:0000256" key="4">
    <source>
        <dbReference type="ARBA" id="ARBA00022692"/>
    </source>
</evidence>
<keyword evidence="7 10" id="KW-0472">Membrane</keyword>
<dbReference type="RefSeq" id="XP_062705117.1">
    <property type="nucleotide sequence ID" value="XM_062849133.1"/>
</dbReference>
<organism evidence="11 12">
    <name type="scientific">Aedes albopictus</name>
    <name type="common">Asian tiger mosquito</name>
    <name type="synonym">Stegomyia albopicta</name>
    <dbReference type="NCBI Taxonomy" id="7160"/>
    <lineage>
        <taxon>Eukaryota</taxon>
        <taxon>Metazoa</taxon>
        <taxon>Ecdysozoa</taxon>
        <taxon>Arthropoda</taxon>
        <taxon>Hexapoda</taxon>
        <taxon>Insecta</taxon>
        <taxon>Pterygota</taxon>
        <taxon>Neoptera</taxon>
        <taxon>Endopterygota</taxon>
        <taxon>Diptera</taxon>
        <taxon>Nematocera</taxon>
        <taxon>Culicoidea</taxon>
        <taxon>Culicidae</taxon>
        <taxon>Culicinae</taxon>
        <taxon>Aedini</taxon>
        <taxon>Aedes</taxon>
        <taxon>Stegomyia</taxon>
    </lineage>
</organism>
<proteinExistence type="inferred from homology"/>
<keyword evidence="6 10" id="KW-1133">Transmembrane helix</keyword>